<evidence type="ECO:0000313" key="4">
    <source>
        <dbReference type="Proteomes" id="UP000523161"/>
    </source>
</evidence>
<name>A0A7Y5AR85_9GAMM</name>
<dbReference type="Gene3D" id="3.40.50.1820">
    <property type="entry name" value="alpha/beta hydrolase"/>
    <property type="match status" value="1"/>
</dbReference>
<protein>
    <submittedName>
        <fullName evidence="3">Alpha/beta fold hydrolase</fullName>
    </submittedName>
</protein>
<reference evidence="3 4" key="1">
    <citation type="submission" date="2020-06" db="EMBL/GenBank/DDBJ databases">
        <title>Rheinheimera sp. nov., a marine bacterium isolated from coastal.</title>
        <authorList>
            <person name="Yu Q."/>
            <person name="Qi Y."/>
            <person name="Pu J."/>
        </authorList>
    </citation>
    <scope>NUCLEOTIDE SEQUENCE [LARGE SCALE GENOMIC DNA]</scope>
    <source>
        <strain evidence="3 4">YQF-2</strain>
    </source>
</reference>
<dbReference type="EMBL" id="JABSOD010000009">
    <property type="protein sequence ID" value="NRQ43057.1"/>
    <property type="molecule type" value="Genomic_DNA"/>
</dbReference>
<evidence type="ECO:0000259" key="2">
    <source>
        <dbReference type="Pfam" id="PF00561"/>
    </source>
</evidence>
<dbReference type="RefSeq" id="WP_173501299.1">
    <property type="nucleotide sequence ID" value="NZ_JABSOD010000009.1"/>
</dbReference>
<dbReference type="InterPro" id="IPR000639">
    <property type="entry name" value="Epox_hydrolase-like"/>
</dbReference>
<dbReference type="AlphaFoldDB" id="A0A7Y5AR85"/>
<dbReference type="PRINTS" id="PR00412">
    <property type="entry name" value="EPOXHYDRLASE"/>
</dbReference>
<dbReference type="PANTHER" id="PTHR46118">
    <property type="entry name" value="PROTEIN ABHD11"/>
    <property type="match status" value="1"/>
</dbReference>
<dbReference type="GO" id="GO:0016787">
    <property type="term" value="F:hydrolase activity"/>
    <property type="evidence" value="ECO:0007669"/>
    <property type="project" value="UniProtKB-KW"/>
</dbReference>
<dbReference type="Pfam" id="PF00561">
    <property type="entry name" value="Abhydrolase_1"/>
    <property type="match status" value="1"/>
</dbReference>
<gene>
    <name evidence="3" type="ORF">HRH59_10925</name>
</gene>
<feature type="domain" description="AB hydrolase-1" evidence="2">
    <location>
        <begin position="17"/>
        <end position="244"/>
    </location>
</feature>
<dbReference type="SUPFAM" id="SSF53474">
    <property type="entry name" value="alpha/beta-Hydrolases"/>
    <property type="match status" value="1"/>
</dbReference>
<dbReference type="Proteomes" id="UP000523161">
    <property type="component" value="Unassembled WGS sequence"/>
</dbReference>
<organism evidence="3 4">
    <name type="scientific">Rheinheimera lutimaris</name>
    <dbReference type="NCBI Taxonomy" id="2740584"/>
    <lineage>
        <taxon>Bacteria</taxon>
        <taxon>Pseudomonadati</taxon>
        <taxon>Pseudomonadota</taxon>
        <taxon>Gammaproteobacteria</taxon>
        <taxon>Chromatiales</taxon>
        <taxon>Chromatiaceae</taxon>
        <taxon>Rheinheimera</taxon>
    </lineage>
</organism>
<dbReference type="InterPro" id="IPR000073">
    <property type="entry name" value="AB_hydrolase_1"/>
</dbReference>
<keyword evidence="1 3" id="KW-0378">Hydrolase</keyword>
<comment type="caution">
    <text evidence="3">The sequence shown here is derived from an EMBL/GenBank/DDBJ whole genome shotgun (WGS) entry which is preliminary data.</text>
</comment>
<dbReference type="PANTHER" id="PTHR46118:SF4">
    <property type="entry name" value="PROTEIN ABHD11"/>
    <property type="match status" value="1"/>
</dbReference>
<evidence type="ECO:0000256" key="1">
    <source>
        <dbReference type="ARBA" id="ARBA00022801"/>
    </source>
</evidence>
<sequence>MLLHTHKSGQQDSNTVPVVLIHGLFGSYENLGVIERSLSAQYQVVNVDVRNHGRSGHSEQMSYALMAEDLAQTLDELGITTAVLLGHSMGGKLAMAFALQYPQRVSKLILADIAPVAYPPRHNSIFAGLTAVDLAGITSRSDADKQLAQHISEPGVRQFLLKSLAKDNDTFYWRFNLTALQANYAALIDAHLTEGRYDGPTLFIKGGDSDYILPEHKARIMQLFPQAQAKIIQGTGHWLHAEKPAAFTKLVQDFLLS</sequence>
<dbReference type="PRINTS" id="PR00111">
    <property type="entry name" value="ABHYDROLASE"/>
</dbReference>
<dbReference type="InterPro" id="IPR029058">
    <property type="entry name" value="AB_hydrolase_fold"/>
</dbReference>
<proteinExistence type="predicted"/>
<accession>A0A7Y5AR85</accession>
<keyword evidence="4" id="KW-1185">Reference proteome</keyword>
<evidence type="ECO:0000313" key="3">
    <source>
        <dbReference type="EMBL" id="NRQ43057.1"/>
    </source>
</evidence>